<name>A0A1F5G4W2_9BACT</name>
<dbReference type="AlphaFoldDB" id="A0A1F5G4W2"/>
<evidence type="ECO:0000313" key="1">
    <source>
        <dbReference type="EMBL" id="OGD86888.1"/>
    </source>
</evidence>
<dbReference type="Proteomes" id="UP000179102">
    <property type="component" value="Unassembled WGS sequence"/>
</dbReference>
<protein>
    <submittedName>
        <fullName evidence="1">Uncharacterized protein</fullName>
    </submittedName>
</protein>
<gene>
    <name evidence="1" type="ORF">A2870_03285</name>
</gene>
<sequence length="104" mass="11574">MLPVRDFKIGKKVESNFNLVGKIKVKLIVLFTFFAGTLIFTQLVFANNLATDGNKLSSINEEIAKFERENTTLKVQIAQESSLTVLSQKAKEAGFEKPTKVIVP</sequence>
<accession>A0A1F5G4W2</accession>
<comment type="caution">
    <text evidence="1">The sequence shown here is derived from an EMBL/GenBank/DDBJ whole genome shotgun (WGS) entry which is preliminary data.</text>
</comment>
<evidence type="ECO:0000313" key="2">
    <source>
        <dbReference type="Proteomes" id="UP000179102"/>
    </source>
</evidence>
<reference evidence="1 2" key="1">
    <citation type="journal article" date="2016" name="Nat. Commun.">
        <title>Thousands of microbial genomes shed light on interconnected biogeochemical processes in an aquifer system.</title>
        <authorList>
            <person name="Anantharaman K."/>
            <person name="Brown C.T."/>
            <person name="Hug L.A."/>
            <person name="Sharon I."/>
            <person name="Castelle C.J."/>
            <person name="Probst A.J."/>
            <person name="Thomas B.C."/>
            <person name="Singh A."/>
            <person name="Wilkins M.J."/>
            <person name="Karaoz U."/>
            <person name="Brodie E.L."/>
            <person name="Williams K.H."/>
            <person name="Hubbard S.S."/>
            <person name="Banfield J.F."/>
        </authorList>
    </citation>
    <scope>NUCLEOTIDE SEQUENCE [LARGE SCALE GENOMIC DNA]</scope>
</reference>
<organism evidence="1 2">
    <name type="scientific">Candidatus Curtissbacteria bacterium RIFCSPHIGHO2_01_FULL_41_11</name>
    <dbReference type="NCBI Taxonomy" id="1797711"/>
    <lineage>
        <taxon>Bacteria</taxon>
        <taxon>Candidatus Curtissiibacteriota</taxon>
    </lineage>
</organism>
<dbReference type="EMBL" id="MFAZ01000027">
    <property type="protein sequence ID" value="OGD86888.1"/>
    <property type="molecule type" value="Genomic_DNA"/>
</dbReference>
<dbReference type="STRING" id="1797711.A2870_03285"/>
<proteinExistence type="predicted"/>